<dbReference type="Proteomes" id="UP000287972">
    <property type="component" value="Unassembled WGS sequence"/>
</dbReference>
<name>A0A428RAZ5_9HYPO</name>
<proteinExistence type="predicted"/>
<keyword evidence="2" id="KW-1185">Reference proteome</keyword>
<dbReference type="EMBL" id="NKCL01000391">
    <property type="protein sequence ID" value="RSL74701.1"/>
    <property type="molecule type" value="Genomic_DNA"/>
</dbReference>
<comment type="caution">
    <text evidence="1">The sequence shown here is derived from an EMBL/GenBank/DDBJ whole genome shotgun (WGS) entry which is preliminary data.</text>
</comment>
<sequence>MSFANRLYFILNLNLTTRDLSLLDNKVSLILLSVIITTFVKTRQNDYVNTLEALAPRVRFLVGTVNVCHVTRLKWVDRRFLIAHKILGCRYLWEAHKPVRALTTQYSGQLNGRYEDIIEEGALQLGHVSSLGTQRSDQF</sequence>
<dbReference type="AlphaFoldDB" id="A0A428RAZ5"/>
<gene>
    <name evidence="1" type="ORF">CEP51_011468</name>
</gene>
<protein>
    <submittedName>
        <fullName evidence="1">Uncharacterized protein</fullName>
    </submittedName>
</protein>
<accession>A0A428RAZ5</accession>
<evidence type="ECO:0000313" key="2">
    <source>
        <dbReference type="Proteomes" id="UP000287972"/>
    </source>
</evidence>
<reference evidence="1 2" key="1">
    <citation type="submission" date="2017-06" db="EMBL/GenBank/DDBJ databases">
        <title>Comparative genomic analysis of Ambrosia Fusariam Clade fungi.</title>
        <authorList>
            <person name="Stajich J.E."/>
            <person name="Carrillo J."/>
            <person name="Kijimoto T."/>
            <person name="Eskalen A."/>
            <person name="O'Donnell K."/>
            <person name="Kasson M."/>
        </authorList>
    </citation>
    <scope>NUCLEOTIDE SEQUENCE [LARGE SCALE GENOMIC DNA]</scope>
    <source>
        <strain evidence="1 2">NRRL62606</strain>
    </source>
</reference>
<organism evidence="1 2">
    <name type="scientific">Fusarium floridanum</name>
    <dbReference type="NCBI Taxonomy" id="1325733"/>
    <lineage>
        <taxon>Eukaryota</taxon>
        <taxon>Fungi</taxon>
        <taxon>Dikarya</taxon>
        <taxon>Ascomycota</taxon>
        <taxon>Pezizomycotina</taxon>
        <taxon>Sordariomycetes</taxon>
        <taxon>Hypocreomycetidae</taxon>
        <taxon>Hypocreales</taxon>
        <taxon>Nectriaceae</taxon>
        <taxon>Fusarium</taxon>
        <taxon>Fusarium solani species complex</taxon>
    </lineage>
</organism>
<evidence type="ECO:0000313" key="1">
    <source>
        <dbReference type="EMBL" id="RSL74701.1"/>
    </source>
</evidence>